<dbReference type="Proteomes" id="UP000435112">
    <property type="component" value="Unassembled WGS sequence"/>
</dbReference>
<evidence type="ECO:0000313" key="2">
    <source>
        <dbReference type="EMBL" id="KAE8977582.1"/>
    </source>
</evidence>
<dbReference type="AlphaFoldDB" id="A0A6A3I0P6"/>
<protein>
    <submittedName>
        <fullName evidence="1">Uncharacterized protein</fullName>
    </submittedName>
</protein>
<organism evidence="1 4">
    <name type="scientific">Phytophthora rubi</name>
    <dbReference type="NCBI Taxonomy" id="129364"/>
    <lineage>
        <taxon>Eukaryota</taxon>
        <taxon>Sar</taxon>
        <taxon>Stramenopiles</taxon>
        <taxon>Oomycota</taxon>
        <taxon>Peronosporomycetes</taxon>
        <taxon>Peronosporales</taxon>
        <taxon>Peronosporaceae</taxon>
        <taxon>Phytophthora</taxon>
    </lineage>
</organism>
<dbReference type="OrthoDB" id="93559at2759"/>
<dbReference type="EMBL" id="QXFU01003446">
    <property type="protein sequence ID" value="KAE8975317.1"/>
    <property type="molecule type" value="Genomic_DNA"/>
</dbReference>
<reference evidence="3 4" key="1">
    <citation type="submission" date="2018-09" db="EMBL/GenBank/DDBJ databases">
        <title>Genomic investigation of the strawberry pathogen Phytophthora fragariae indicates pathogenicity is determined by transcriptional variation in three key races.</title>
        <authorList>
            <person name="Adams T.M."/>
            <person name="Armitage A.D."/>
            <person name="Sobczyk M.K."/>
            <person name="Bates H.J."/>
            <person name="Dunwell J.M."/>
            <person name="Nellist C.F."/>
            <person name="Harrison R.J."/>
        </authorList>
    </citation>
    <scope>NUCLEOTIDE SEQUENCE [LARGE SCALE GENOMIC DNA]</scope>
    <source>
        <strain evidence="2 3">SCRP249</strain>
        <strain evidence="1 4">SCRP324</strain>
    </source>
</reference>
<name>A0A6A3I0P6_9STRA</name>
<gene>
    <name evidence="2" type="ORF">PR001_g25090</name>
    <name evidence="1" type="ORF">PR002_g25630</name>
</gene>
<comment type="caution">
    <text evidence="1">The sequence shown here is derived from an EMBL/GenBank/DDBJ whole genome shotgun (WGS) entry which is preliminary data.</text>
</comment>
<accession>A0A6A3I0P6</accession>
<sequence>MEEQLPAPYHCCGALGRLVLTRRRDTPSSAEYDAPLNCAGNIAGDFPVTATACSARPSPFARAQSLATAPALRAAFSAAPCVIIQTGVYGCVLPPVV</sequence>
<evidence type="ECO:0000313" key="1">
    <source>
        <dbReference type="EMBL" id="KAE8975317.1"/>
    </source>
</evidence>
<dbReference type="Proteomes" id="UP000429607">
    <property type="component" value="Unassembled WGS sequence"/>
</dbReference>
<dbReference type="EMBL" id="QXFV01003347">
    <property type="protein sequence ID" value="KAE8977582.1"/>
    <property type="molecule type" value="Genomic_DNA"/>
</dbReference>
<evidence type="ECO:0000313" key="3">
    <source>
        <dbReference type="Proteomes" id="UP000429607"/>
    </source>
</evidence>
<evidence type="ECO:0000313" key="4">
    <source>
        <dbReference type="Proteomes" id="UP000435112"/>
    </source>
</evidence>
<proteinExistence type="predicted"/>